<reference evidence="3" key="1">
    <citation type="journal article" date="2014" name="Front. Microbiol.">
        <title>High frequency of phylogenetically diverse reductive dehalogenase-homologous genes in deep subseafloor sedimentary metagenomes.</title>
        <authorList>
            <person name="Kawai M."/>
            <person name="Futagami T."/>
            <person name="Toyoda A."/>
            <person name="Takaki Y."/>
            <person name="Nishi S."/>
            <person name="Hori S."/>
            <person name="Arai W."/>
            <person name="Tsubouchi T."/>
            <person name="Morono Y."/>
            <person name="Uchiyama I."/>
            <person name="Ito T."/>
            <person name="Fujiyama A."/>
            <person name="Inagaki F."/>
            <person name="Takami H."/>
        </authorList>
    </citation>
    <scope>NUCLEOTIDE SEQUENCE</scope>
    <source>
        <strain evidence="3">Expedition CK06-06</strain>
    </source>
</reference>
<organism evidence="3">
    <name type="scientific">marine sediment metagenome</name>
    <dbReference type="NCBI Taxonomy" id="412755"/>
    <lineage>
        <taxon>unclassified sequences</taxon>
        <taxon>metagenomes</taxon>
        <taxon>ecological metagenomes</taxon>
    </lineage>
</organism>
<protein>
    <recommendedName>
        <fullName evidence="2">Xylose isomerase-like TIM barrel domain-containing protein</fullName>
    </recommendedName>
</protein>
<evidence type="ECO:0000256" key="1">
    <source>
        <dbReference type="ARBA" id="ARBA00023235"/>
    </source>
</evidence>
<dbReference type="InterPro" id="IPR013022">
    <property type="entry name" value="Xyl_isomerase-like_TIM-brl"/>
</dbReference>
<dbReference type="Gene3D" id="3.20.20.150">
    <property type="entry name" value="Divalent-metal-dependent TIM barrel enzymes"/>
    <property type="match status" value="1"/>
</dbReference>
<dbReference type="Pfam" id="PF01261">
    <property type="entry name" value="AP_endonuc_2"/>
    <property type="match status" value="1"/>
</dbReference>
<dbReference type="GO" id="GO:0016853">
    <property type="term" value="F:isomerase activity"/>
    <property type="evidence" value="ECO:0007669"/>
    <property type="project" value="UniProtKB-KW"/>
</dbReference>
<sequence>MSYEDQRKSVIDTLSEASKIVENAGITLILEPLNSLVNIAHKGHKGCFLNSAREGAKIIREINHKSIQLLFDIYHMQIMEGNVLSTIENNIDIISHIEGAGVPGRHELWMGELNYSNIIKRINELGYKEYFGLEYLPTVDSEKSLEMTKELLSC</sequence>
<evidence type="ECO:0000259" key="2">
    <source>
        <dbReference type="Pfam" id="PF01261"/>
    </source>
</evidence>
<proteinExistence type="predicted"/>
<dbReference type="InterPro" id="IPR050417">
    <property type="entry name" value="Sugar_Epim/Isomerase"/>
</dbReference>
<dbReference type="PANTHER" id="PTHR43489">
    <property type="entry name" value="ISOMERASE"/>
    <property type="match status" value="1"/>
</dbReference>
<name>X1HRM8_9ZZZZ</name>
<dbReference type="InterPro" id="IPR036237">
    <property type="entry name" value="Xyl_isomerase-like_sf"/>
</dbReference>
<dbReference type="EMBL" id="BARU01029945">
    <property type="protein sequence ID" value="GAH72821.1"/>
    <property type="molecule type" value="Genomic_DNA"/>
</dbReference>
<evidence type="ECO:0000313" key="3">
    <source>
        <dbReference type="EMBL" id="GAH72821.1"/>
    </source>
</evidence>
<feature type="domain" description="Xylose isomerase-like TIM barrel" evidence="2">
    <location>
        <begin position="2"/>
        <end position="150"/>
    </location>
</feature>
<gene>
    <name evidence="3" type="ORF">S03H2_47575</name>
</gene>
<dbReference type="AlphaFoldDB" id="X1HRM8"/>
<accession>X1HRM8</accession>
<dbReference type="PANTHER" id="PTHR43489:SF3">
    <property type="entry name" value="XYLOSE ISOMERASE DOMAIN PROTEIN TIM BARREL"/>
    <property type="match status" value="1"/>
</dbReference>
<comment type="caution">
    <text evidence="3">The sequence shown here is derived from an EMBL/GenBank/DDBJ whole genome shotgun (WGS) entry which is preliminary data.</text>
</comment>
<dbReference type="SUPFAM" id="SSF51658">
    <property type="entry name" value="Xylose isomerase-like"/>
    <property type="match status" value="1"/>
</dbReference>
<keyword evidence="1" id="KW-0413">Isomerase</keyword>